<dbReference type="AlphaFoldDB" id="A0AAW2ZJP5"/>
<evidence type="ECO:0008006" key="3">
    <source>
        <dbReference type="Google" id="ProtNLM"/>
    </source>
</evidence>
<dbReference type="EMBL" id="JAOPGA020001480">
    <property type="protein sequence ID" value="KAL0488842.1"/>
    <property type="molecule type" value="Genomic_DNA"/>
</dbReference>
<protein>
    <recommendedName>
        <fullName evidence="3">C2H2-type domain-containing protein</fullName>
    </recommendedName>
</protein>
<proteinExistence type="predicted"/>
<accession>A0AAW2ZJP5</accession>
<comment type="caution">
    <text evidence="1">The sequence shown here is derived from an EMBL/GenBank/DDBJ whole genome shotgun (WGS) entry which is preliminary data.</text>
</comment>
<organism evidence="1 2">
    <name type="scientific">Acrasis kona</name>
    <dbReference type="NCBI Taxonomy" id="1008807"/>
    <lineage>
        <taxon>Eukaryota</taxon>
        <taxon>Discoba</taxon>
        <taxon>Heterolobosea</taxon>
        <taxon>Tetramitia</taxon>
        <taxon>Eutetramitia</taxon>
        <taxon>Acrasidae</taxon>
        <taxon>Acrasis</taxon>
    </lineage>
</organism>
<evidence type="ECO:0000313" key="2">
    <source>
        <dbReference type="Proteomes" id="UP001431209"/>
    </source>
</evidence>
<evidence type="ECO:0000313" key="1">
    <source>
        <dbReference type="EMBL" id="KAL0488842.1"/>
    </source>
</evidence>
<keyword evidence="2" id="KW-1185">Reference proteome</keyword>
<name>A0AAW2ZJP5_9EUKA</name>
<reference evidence="1 2" key="1">
    <citation type="submission" date="2024-03" db="EMBL/GenBank/DDBJ databases">
        <title>The Acrasis kona genome and developmental transcriptomes reveal deep origins of eukaryotic multicellular pathways.</title>
        <authorList>
            <person name="Sheikh S."/>
            <person name="Fu C.-J."/>
            <person name="Brown M.W."/>
            <person name="Baldauf S.L."/>
        </authorList>
    </citation>
    <scope>NUCLEOTIDE SEQUENCE [LARGE SCALE GENOMIC DNA]</scope>
    <source>
        <strain evidence="1 2">ATCC MYA-3509</strain>
    </source>
</reference>
<dbReference type="Proteomes" id="UP001431209">
    <property type="component" value="Unassembled WGS sequence"/>
</dbReference>
<gene>
    <name evidence="1" type="ORF">AKO1_013114</name>
</gene>
<sequence>MSKNLSQRATLSDVSNKENLAPIQTNILKRSMPFKMNPYSPKEKKRIQEKFFCRTCSQQFQNRSKAEHHARKYFGIPWTKPVSELTIDEKMKLTSTVGTTDSLVTPSSPTLIIDQTPKDLPISPLQHNKTELKFFDESPTQTKTQKNSMLFE</sequence>